<gene>
    <name evidence="9" type="ORF">SAMN04488074_110258</name>
</gene>
<dbReference type="InterPro" id="IPR050545">
    <property type="entry name" value="Mycobact_MmpL"/>
</dbReference>
<keyword evidence="2" id="KW-1003">Cell membrane</keyword>
<dbReference type="Proteomes" id="UP000199682">
    <property type="component" value="Unassembled WGS sequence"/>
</dbReference>
<dbReference type="GO" id="GO:0005886">
    <property type="term" value="C:plasma membrane"/>
    <property type="evidence" value="ECO:0007669"/>
    <property type="project" value="UniProtKB-SubCell"/>
</dbReference>
<feature type="transmembrane region" description="Helical" evidence="7">
    <location>
        <begin position="607"/>
        <end position="627"/>
    </location>
</feature>
<evidence type="ECO:0000256" key="3">
    <source>
        <dbReference type="ARBA" id="ARBA00022692"/>
    </source>
</evidence>
<feature type="transmembrane region" description="Helical" evidence="7">
    <location>
        <begin position="30"/>
        <end position="48"/>
    </location>
</feature>
<dbReference type="Gene3D" id="1.20.1640.10">
    <property type="entry name" value="Multidrug efflux transporter AcrB transmembrane domain"/>
    <property type="match status" value="2"/>
</dbReference>
<evidence type="ECO:0000259" key="8">
    <source>
        <dbReference type="PROSITE" id="PS50156"/>
    </source>
</evidence>
<evidence type="ECO:0000256" key="2">
    <source>
        <dbReference type="ARBA" id="ARBA00022475"/>
    </source>
</evidence>
<evidence type="ECO:0000313" key="10">
    <source>
        <dbReference type="Proteomes" id="UP000199682"/>
    </source>
</evidence>
<dbReference type="PANTHER" id="PTHR33406">
    <property type="entry name" value="MEMBRANE PROTEIN MJ1562-RELATED"/>
    <property type="match status" value="1"/>
</dbReference>
<sequence>MAGEGMAGVRKRALIVRVAGWSAGNPWKAIIGWILFVVLCVMAGSFAGGKDATSADFRVGEAGRMEQIADDGGLAPAAIEKVLITARSGSLDRAAADRAAADVSARMRVLPEVSSVAEPVVSPNGQAVMVKVTMKGDQRYASQFVEPLQAQTAEVQKANPDLVVEETGKGSTGKGLSDQRSADLALSEGITLPITLLILFIVFGSLLAAGVPVLLAITSIAGASGLYGLASYLFPDAGVGSQVIVMMGMAVGVDYALFYLKREREEREASGGRISTTAAIELAAATSGRAIVMSGLAVILSTACLFLADDVIFSSLAAGTIIVIAVAVVSSLTVLPALLAKLGNRVDKQVRFLRRRSDAGAQGRLWEKLLRPAMRKPGLTLLVSLLFMLLLSLPALGLKLGVPGNDTYSRSVPALQVADRVSEAFPTERANNAIAVRSASASSADIRTALESLADKASADPLFAGNDNPEIKLSADGHTGTLDLGTPNKVSSPEAAQALDRLRADLVPQAFAGLPGAEYAVSGDVAQNRDYVTHQNGKLPLVLGFVLLVTFLMTAIALRSLVIAFIGTLLTVLSAAGAFGALVLVFQGTWAEGLLGFSSVGFIGSRVPLFLVVILFGLSIDYQIFVVSRIREAVQQGASTREAVTRGIVTSASVVTSAAVVMVSVFVAFMFLHLLEMKQTGFALAVGVLLDAVIVRILILPAILALLGRSSWWPSRPWPSVTSGPRPSGATDQTVVNQPIR</sequence>
<accession>A0A1G9JIN3</accession>
<keyword evidence="5 7" id="KW-0472">Membrane</keyword>
<evidence type="ECO:0000256" key="6">
    <source>
        <dbReference type="SAM" id="MobiDB-lite"/>
    </source>
</evidence>
<feature type="transmembrane region" description="Helical" evidence="7">
    <location>
        <begin position="378"/>
        <end position="398"/>
    </location>
</feature>
<dbReference type="InterPro" id="IPR004869">
    <property type="entry name" value="MMPL_dom"/>
</dbReference>
<dbReference type="SUPFAM" id="SSF82866">
    <property type="entry name" value="Multidrug efflux transporter AcrB transmembrane domain"/>
    <property type="match status" value="2"/>
</dbReference>
<evidence type="ECO:0000256" key="7">
    <source>
        <dbReference type="SAM" id="Phobius"/>
    </source>
</evidence>
<protein>
    <submittedName>
        <fullName evidence="9">Putative drug exporter of the RND superfamily</fullName>
    </submittedName>
</protein>
<dbReference type="InterPro" id="IPR000731">
    <property type="entry name" value="SSD"/>
</dbReference>
<feature type="transmembrane region" description="Helical" evidence="7">
    <location>
        <begin position="290"/>
        <end position="308"/>
    </location>
</feature>
<dbReference type="EMBL" id="FNET01000010">
    <property type="protein sequence ID" value="SDL37152.1"/>
    <property type="molecule type" value="Genomic_DNA"/>
</dbReference>
<feature type="transmembrane region" description="Helical" evidence="7">
    <location>
        <begin position="648"/>
        <end position="675"/>
    </location>
</feature>
<name>A0A1G9JIN3_9PSEU</name>
<dbReference type="AlphaFoldDB" id="A0A1G9JIN3"/>
<evidence type="ECO:0000256" key="5">
    <source>
        <dbReference type="ARBA" id="ARBA00023136"/>
    </source>
</evidence>
<feature type="region of interest" description="Disordered" evidence="6">
    <location>
        <begin position="718"/>
        <end position="741"/>
    </location>
</feature>
<proteinExistence type="predicted"/>
<organism evidence="9 10">
    <name type="scientific">Lentzea albidocapillata subsp. violacea</name>
    <dbReference type="NCBI Taxonomy" id="128104"/>
    <lineage>
        <taxon>Bacteria</taxon>
        <taxon>Bacillati</taxon>
        <taxon>Actinomycetota</taxon>
        <taxon>Actinomycetes</taxon>
        <taxon>Pseudonocardiales</taxon>
        <taxon>Pseudonocardiaceae</taxon>
        <taxon>Lentzea</taxon>
    </lineage>
</organism>
<feature type="transmembrane region" description="Helical" evidence="7">
    <location>
        <begin position="239"/>
        <end position="260"/>
    </location>
</feature>
<keyword evidence="4 7" id="KW-1133">Transmembrane helix</keyword>
<feature type="compositionally biased region" description="Polar residues" evidence="6">
    <location>
        <begin position="721"/>
        <end position="741"/>
    </location>
</feature>
<dbReference type="PANTHER" id="PTHR33406:SF13">
    <property type="entry name" value="MEMBRANE PROTEIN YDFJ"/>
    <property type="match status" value="1"/>
</dbReference>
<feature type="transmembrane region" description="Helical" evidence="7">
    <location>
        <begin position="681"/>
        <end position="707"/>
    </location>
</feature>
<feature type="transmembrane region" description="Helical" evidence="7">
    <location>
        <begin position="539"/>
        <end position="558"/>
    </location>
</feature>
<keyword evidence="3 7" id="KW-0812">Transmembrane</keyword>
<dbReference type="Pfam" id="PF03176">
    <property type="entry name" value="MMPL"/>
    <property type="match status" value="2"/>
</dbReference>
<evidence type="ECO:0000256" key="1">
    <source>
        <dbReference type="ARBA" id="ARBA00004651"/>
    </source>
</evidence>
<reference evidence="10" key="1">
    <citation type="submission" date="2016-10" db="EMBL/GenBank/DDBJ databases">
        <authorList>
            <person name="Varghese N."/>
            <person name="Submissions S."/>
        </authorList>
    </citation>
    <scope>NUCLEOTIDE SEQUENCE [LARGE SCALE GENOMIC DNA]</scope>
    <source>
        <strain evidence="10">DSM 44796</strain>
    </source>
</reference>
<feature type="transmembrane region" description="Helical" evidence="7">
    <location>
        <begin position="314"/>
        <end position="339"/>
    </location>
</feature>
<evidence type="ECO:0000313" key="9">
    <source>
        <dbReference type="EMBL" id="SDL37152.1"/>
    </source>
</evidence>
<comment type="subcellular location">
    <subcellularLocation>
        <location evidence="1">Cell membrane</location>
        <topology evidence="1">Multi-pass membrane protein</topology>
    </subcellularLocation>
</comment>
<dbReference type="PROSITE" id="PS50156">
    <property type="entry name" value="SSD"/>
    <property type="match status" value="1"/>
</dbReference>
<feature type="transmembrane region" description="Helical" evidence="7">
    <location>
        <begin position="194"/>
        <end position="227"/>
    </location>
</feature>
<feature type="domain" description="SSD" evidence="8">
    <location>
        <begin position="573"/>
        <end position="706"/>
    </location>
</feature>
<feature type="transmembrane region" description="Helical" evidence="7">
    <location>
        <begin position="565"/>
        <end position="587"/>
    </location>
</feature>
<evidence type="ECO:0000256" key="4">
    <source>
        <dbReference type="ARBA" id="ARBA00022989"/>
    </source>
</evidence>